<dbReference type="EMBL" id="CP011307">
    <property type="protein sequence ID" value="ALP93088.1"/>
    <property type="molecule type" value="Genomic_DNA"/>
</dbReference>
<dbReference type="GeneID" id="93228351"/>
<dbReference type="EMBL" id="QEKK01000006">
    <property type="protein sequence ID" value="PVY48539.1"/>
    <property type="molecule type" value="Genomic_DNA"/>
</dbReference>
<gene>
    <name evidence="2" type="ORF">C7373_10645</name>
    <name evidence="1" type="ORF">IB211_00693c</name>
</gene>
<name>A0A0S2W1Z7_9FIRM</name>
<dbReference type="eggNOG" id="COG1102">
    <property type="taxonomic scope" value="Bacteria"/>
</dbReference>
<dbReference type="OrthoDB" id="9781180at2"/>
<evidence type="ECO:0000313" key="4">
    <source>
        <dbReference type="Proteomes" id="UP000245778"/>
    </source>
</evidence>
<dbReference type="SUPFAM" id="SSF52540">
    <property type="entry name" value="P-loop containing nucleoside triphosphate hydrolases"/>
    <property type="match status" value="1"/>
</dbReference>
<reference evidence="2 4" key="3">
    <citation type="submission" date="2018-04" db="EMBL/GenBank/DDBJ databases">
        <title>Genomic Encyclopedia of Type Strains, Phase IV (KMG-IV): sequencing the most valuable type-strain genomes for metagenomic binning, comparative biology and taxonomic classification.</title>
        <authorList>
            <person name="Goeker M."/>
        </authorList>
    </citation>
    <scope>NUCLEOTIDE SEQUENCE [LARGE SCALE GENOMIC DNA]</scope>
    <source>
        <strain evidence="2 4">DSM 26588</strain>
    </source>
</reference>
<dbReference type="STRING" id="1297617.IB211_00693c"/>
<accession>A0A0S2W1Z7</accession>
<keyword evidence="1" id="KW-0418">Kinase</keyword>
<reference evidence="3" key="2">
    <citation type="submission" date="2015-04" db="EMBL/GenBank/DDBJ databases">
        <title>A butyrogenic pathway from the amino acid lysine in a human gut commensal.</title>
        <authorList>
            <person name="de Vos W.M."/>
            <person name="Bui N.T.P."/>
            <person name="Plugge C.M."/>
            <person name="Ritari J."/>
        </authorList>
    </citation>
    <scope>NUCLEOTIDE SEQUENCE [LARGE SCALE GENOMIC DNA]</scope>
    <source>
        <strain evidence="3">AF211</strain>
    </source>
</reference>
<dbReference type="GO" id="GO:0016301">
    <property type="term" value="F:kinase activity"/>
    <property type="evidence" value="ECO:0007669"/>
    <property type="project" value="UniProtKB-KW"/>
</dbReference>
<proteinExistence type="predicted"/>
<dbReference type="Proteomes" id="UP000064844">
    <property type="component" value="Chromosome"/>
</dbReference>
<keyword evidence="1" id="KW-0808">Transferase</keyword>
<dbReference type="EC" id="2.7.4.14" evidence="1"/>
<dbReference type="KEGG" id="ibu:IB211_00693c"/>
<dbReference type="InterPro" id="IPR027417">
    <property type="entry name" value="P-loop_NTPase"/>
</dbReference>
<dbReference type="Pfam" id="PF13189">
    <property type="entry name" value="Cytidylate_kin2"/>
    <property type="match status" value="1"/>
</dbReference>
<organism evidence="1 3">
    <name type="scientific">Intestinimonas butyriciproducens</name>
    <dbReference type="NCBI Taxonomy" id="1297617"/>
    <lineage>
        <taxon>Bacteria</taxon>
        <taxon>Bacillati</taxon>
        <taxon>Bacillota</taxon>
        <taxon>Clostridia</taxon>
        <taxon>Eubacteriales</taxon>
        <taxon>Intestinimonas</taxon>
    </lineage>
</organism>
<dbReference type="AlphaFoldDB" id="A0A0S2W1Z7"/>
<evidence type="ECO:0000313" key="2">
    <source>
        <dbReference type="EMBL" id="PVY48539.1"/>
    </source>
</evidence>
<dbReference type="Proteomes" id="UP000245778">
    <property type="component" value="Unassembled WGS sequence"/>
</dbReference>
<keyword evidence="3" id="KW-1185">Reference proteome</keyword>
<sequence>MAHTVLTIGRQFGSGGRIVAQRVAEALHIPFYDKAVIDLAAKETGLSEEFIRQAEQKKTSSFLYNLYMSTQNLPVSDQVFIAESDVIRKVAAQGPCVIVGRCADYVLRNQEDVLNVFIHAPLDERIFRAKEEYHVDAPDVRSYVLKHDKSRAAYYEHFSDRVWGKAQNYHLAVSSTIGLDNVVDLILTLARERGLGA</sequence>
<reference evidence="1 3" key="1">
    <citation type="journal article" date="2015" name="Nat. Commun.">
        <title>Production of butyrate from lysine and the Amadori product fructoselysine by a human gut commensal.</title>
        <authorList>
            <person name="Bui T.P."/>
            <person name="Ritari J."/>
            <person name="Boeren S."/>
            <person name="de Waard P."/>
            <person name="Plugge C.M."/>
            <person name="de Vos W.M."/>
        </authorList>
    </citation>
    <scope>NUCLEOTIDE SEQUENCE [LARGE SCALE GENOMIC DNA]</scope>
    <source>
        <strain evidence="1 3">AF211</strain>
    </source>
</reference>
<evidence type="ECO:0000313" key="1">
    <source>
        <dbReference type="EMBL" id="ALP93088.1"/>
    </source>
</evidence>
<dbReference type="PATRIC" id="fig|1297617.4.peg.701"/>
<protein>
    <submittedName>
        <fullName evidence="1">Cytidylate kinase</fullName>
        <ecNumber evidence="1">2.7.4.14</ecNumber>
    </submittedName>
</protein>
<dbReference type="Gene3D" id="3.40.50.300">
    <property type="entry name" value="P-loop containing nucleotide triphosphate hydrolases"/>
    <property type="match status" value="1"/>
</dbReference>
<dbReference type="RefSeq" id="WP_033117450.1">
    <property type="nucleotide sequence ID" value="NZ_CALICV010000064.1"/>
</dbReference>
<evidence type="ECO:0000313" key="3">
    <source>
        <dbReference type="Proteomes" id="UP000064844"/>
    </source>
</evidence>